<proteinExistence type="predicted"/>
<feature type="region of interest" description="Disordered" evidence="5">
    <location>
        <begin position="362"/>
        <end position="381"/>
    </location>
</feature>
<dbReference type="SUPFAM" id="SSF48403">
    <property type="entry name" value="Ankyrin repeat"/>
    <property type="match status" value="1"/>
</dbReference>
<dbReference type="InterPro" id="IPR013083">
    <property type="entry name" value="Znf_RING/FYVE/PHD"/>
</dbReference>
<name>A0A8S0RL58_OLEEU</name>
<evidence type="ECO:0000256" key="3">
    <source>
        <dbReference type="PROSITE-ProRule" id="PRU00023"/>
    </source>
</evidence>
<feature type="repeat" description="ANK" evidence="3">
    <location>
        <begin position="75"/>
        <end position="107"/>
    </location>
</feature>
<dbReference type="SUPFAM" id="SSF57850">
    <property type="entry name" value="RING/U-box"/>
    <property type="match status" value="1"/>
</dbReference>
<keyword evidence="6" id="KW-0472">Membrane</keyword>
<evidence type="ECO:0000256" key="5">
    <source>
        <dbReference type="SAM" id="MobiDB-lite"/>
    </source>
</evidence>
<comment type="caution">
    <text evidence="8">The sequence shown here is derived from an EMBL/GenBank/DDBJ whole genome shotgun (WGS) entry which is preliminary data.</text>
</comment>
<dbReference type="GO" id="GO:0008270">
    <property type="term" value="F:zinc ion binding"/>
    <property type="evidence" value="ECO:0007669"/>
    <property type="project" value="UniProtKB-KW"/>
</dbReference>
<dbReference type="GO" id="GO:0016874">
    <property type="term" value="F:ligase activity"/>
    <property type="evidence" value="ECO:0007669"/>
    <property type="project" value="UniProtKB-KW"/>
</dbReference>
<keyword evidence="6" id="KW-0812">Transmembrane</keyword>
<dbReference type="SMART" id="SM00184">
    <property type="entry name" value="RING"/>
    <property type="match status" value="1"/>
</dbReference>
<dbReference type="Proteomes" id="UP000594638">
    <property type="component" value="Unassembled WGS sequence"/>
</dbReference>
<dbReference type="CDD" id="cd23129">
    <property type="entry name" value="RING-HC_XBAT35-like"/>
    <property type="match status" value="1"/>
</dbReference>
<dbReference type="Gramene" id="OE9A043973T1">
    <property type="protein sequence ID" value="OE9A043973C1"/>
    <property type="gene ID" value="OE9A043973"/>
</dbReference>
<dbReference type="InterPro" id="IPR036770">
    <property type="entry name" value="Ankyrin_rpt-contain_sf"/>
</dbReference>
<feature type="region of interest" description="Disordered" evidence="5">
    <location>
        <begin position="419"/>
        <end position="440"/>
    </location>
</feature>
<dbReference type="InterPro" id="IPR002110">
    <property type="entry name" value="Ankyrin_rpt"/>
</dbReference>
<keyword evidence="1" id="KW-0677">Repeat</keyword>
<dbReference type="Pfam" id="PF13857">
    <property type="entry name" value="Ank_5"/>
    <property type="match status" value="1"/>
</dbReference>
<evidence type="ECO:0000256" key="1">
    <source>
        <dbReference type="ARBA" id="ARBA00022737"/>
    </source>
</evidence>
<evidence type="ECO:0000259" key="7">
    <source>
        <dbReference type="PROSITE" id="PS50089"/>
    </source>
</evidence>
<evidence type="ECO:0000313" key="9">
    <source>
        <dbReference type="Proteomes" id="UP000594638"/>
    </source>
</evidence>
<feature type="compositionally biased region" description="Low complexity" evidence="5">
    <location>
        <begin position="420"/>
        <end position="438"/>
    </location>
</feature>
<evidence type="ECO:0000256" key="2">
    <source>
        <dbReference type="ARBA" id="ARBA00023043"/>
    </source>
</evidence>
<dbReference type="Gene3D" id="3.30.40.10">
    <property type="entry name" value="Zinc/RING finger domain, C3HC4 (zinc finger)"/>
    <property type="match status" value="1"/>
</dbReference>
<evidence type="ECO:0000313" key="8">
    <source>
        <dbReference type="EMBL" id="CAA2980561.1"/>
    </source>
</evidence>
<dbReference type="PANTHER" id="PTHR24166:SF45">
    <property type="entry name" value="E3 UBIQUITIN-PROTEIN LIGASE XBAT35"/>
    <property type="match status" value="1"/>
</dbReference>
<feature type="compositionally biased region" description="Polar residues" evidence="5">
    <location>
        <begin position="362"/>
        <end position="373"/>
    </location>
</feature>
<keyword evidence="8" id="KW-0436">Ligase</keyword>
<dbReference type="PANTHER" id="PTHR24166">
    <property type="entry name" value="ROLLING PEBBLES, ISOFORM B"/>
    <property type="match status" value="1"/>
</dbReference>
<dbReference type="PROSITE" id="PS50297">
    <property type="entry name" value="ANK_REP_REGION"/>
    <property type="match status" value="1"/>
</dbReference>
<dbReference type="Gene3D" id="1.25.40.20">
    <property type="entry name" value="Ankyrin repeat-containing domain"/>
    <property type="match status" value="1"/>
</dbReference>
<organism evidence="8 9">
    <name type="scientific">Olea europaea subsp. europaea</name>
    <dbReference type="NCBI Taxonomy" id="158383"/>
    <lineage>
        <taxon>Eukaryota</taxon>
        <taxon>Viridiplantae</taxon>
        <taxon>Streptophyta</taxon>
        <taxon>Embryophyta</taxon>
        <taxon>Tracheophyta</taxon>
        <taxon>Spermatophyta</taxon>
        <taxon>Magnoliopsida</taxon>
        <taxon>eudicotyledons</taxon>
        <taxon>Gunneridae</taxon>
        <taxon>Pentapetalae</taxon>
        <taxon>asterids</taxon>
        <taxon>lamiids</taxon>
        <taxon>Lamiales</taxon>
        <taxon>Oleaceae</taxon>
        <taxon>Oleeae</taxon>
        <taxon>Olea</taxon>
    </lineage>
</organism>
<keyword evidence="4" id="KW-0479">Metal-binding</keyword>
<dbReference type="InterPro" id="IPR050889">
    <property type="entry name" value="Dendritic_Spine_Reg/Scaffold"/>
</dbReference>
<keyword evidence="9" id="KW-1185">Reference proteome</keyword>
<keyword evidence="4" id="KW-0862">Zinc</keyword>
<dbReference type="EMBL" id="CACTIH010003649">
    <property type="protein sequence ID" value="CAA2980561.1"/>
    <property type="molecule type" value="Genomic_DNA"/>
</dbReference>
<evidence type="ECO:0000256" key="6">
    <source>
        <dbReference type="SAM" id="Phobius"/>
    </source>
</evidence>
<gene>
    <name evidence="8" type="ORF">OLEA9_A043973</name>
</gene>
<dbReference type="AlphaFoldDB" id="A0A8S0RL58"/>
<dbReference type="SMART" id="SM00248">
    <property type="entry name" value="ANK"/>
    <property type="match status" value="2"/>
</dbReference>
<feature type="domain" description="RING-type" evidence="7">
    <location>
        <begin position="477"/>
        <end position="516"/>
    </location>
</feature>
<keyword evidence="4" id="KW-0863">Zinc-finger</keyword>
<feature type="transmembrane region" description="Helical" evidence="6">
    <location>
        <begin position="181"/>
        <end position="203"/>
    </location>
</feature>
<keyword evidence="2 3" id="KW-0040">ANK repeat</keyword>
<dbReference type="Pfam" id="PF13920">
    <property type="entry name" value="zf-C3HC4_3"/>
    <property type="match status" value="1"/>
</dbReference>
<dbReference type="PROSITE" id="PS50089">
    <property type="entry name" value="ZF_RING_2"/>
    <property type="match status" value="1"/>
</dbReference>
<sequence>MGQKQSKDELLYQQVNYGNIDGIKSLRSEGAGLEWIDSEWKTPLIVACMNPGLYNVAKTLIELGANVNAYRPGRHAGTPLHHAAKRGLDQTVKLLLSHGANVLMINDDCQTPLEIARGKGYSNVVRTIEGHVCLFSGWLRELYGPGFLELLAPQLLSRKVWVFHVHGPHSQYSNLFLEFQFLLSCLFILYLCCHSPFLNIILLYDYKKVLLILCSWVVVLPCGSRNLKKPFKLELAIYASAQDAQPRLIIPLWKANLEEPNFNLTDPAAIVSDIASKTRVKLAHANESDKQQLQRFCNACKGIPQVTHSTFPVNTQVPAVQATAPPASEDEEVAMAINASLQAAAHEGPPVIDSHPVASTSLANTIDSSNPGNSDIWGASITHKGSDETLQKEGPSGCEAQHIPTQNIIPSVVQSTLKNPSTVSVPSAPPVADAVPDDGPIHYPSIDSSPVDLSSDAVDALLASLDGKIEDNAASSCTICLDAPVEGACVPCGHMAGCMSCLNEIKAKKWGCPVCRANIDQVIRIYAV</sequence>
<reference evidence="8 9" key="1">
    <citation type="submission" date="2019-12" db="EMBL/GenBank/DDBJ databases">
        <authorList>
            <person name="Alioto T."/>
            <person name="Alioto T."/>
            <person name="Gomez Garrido J."/>
        </authorList>
    </citation>
    <scope>NUCLEOTIDE SEQUENCE [LARGE SCALE GENOMIC DNA]</scope>
</reference>
<keyword evidence="6" id="KW-1133">Transmembrane helix</keyword>
<protein>
    <submittedName>
        <fullName evidence="8">E3 ubiquitin- ligase XBAT34 isoform X2</fullName>
    </submittedName>
</protein>
<accession>A0A8S0RL58</accession>
<dbReference type="PROSITE" id="PS50088">
    <property type="entry name" value="ANK_REPEAT"/>
    <property type="match status" value="1"/>
</dbReference>
<dbReference type="InterPro" id="IPR001841">
    <property type="entry name" value="Znf_RING"/>
</dbReference>
<dbReference type="OrthoDB" id="1711136at2759"/>
<evidence type="ECO:0000256" key="4">
    <source>
        <dbReference type="PROSITE-ProRule" id="PRU00175"/>
    </source>
</evidence>